<comment type="similarity">
    <text evidence="1">Belongs to the cyclin family. Cyclin U/P subfamily.</text>
</comment>
<dbReference type="InterPro" id="IPR013922">
    <property type="entry name" value="Cyclin_PHO80-like"/>
</dbReference>
<keyword evidence="2" id="KW-0132">Cell division</keyword>
<dbReference type="Pfam" id="PF08613">
    <property type="entry name" value="Cyclin"/>
    <property type="match status" value="1"/>
</dbReference>
<name>A0A2R6RBJ5_ACTCC</name>
<evidence type="ECO:0000256" key="3">
    <source>
        <dbReference type="ARBA" id="ARBA00023127"/>
    </source>
</evidence>
<keyword evidence="7" id="KW-1185">Reference proteome</keyword>
<evidence type="ECO:0000256" key="5">
    <source>
        <dbReference type="PIRNR" id="PIRNR027110"/>
    </source>
</evidence>
<dbReference type="AlphaFoldDB" id="A0A2R6RBJ5"/>
<organism evidence="6 7">
    <name type="scientific">Actinidia chinensis var. chinensis</name>
    <name type="common">Chinese soft-hair kiwi</name>
    <dbReference type="NCBI Taxonomy" id="1590841"/>
    <lineage>
        <taxon>Eukaryota</taxon>
        <taxon>Viridiplantae</taxon>
        <taxon>Streptophyta</taxon>
        <taxon>Embryophyta</taxon>
        <taxon>Tracheophyta</taxon>
        <taxon>Spermatophyta</taxon>
        <taxon>Magnoliopsida</taxon>
        <taxon>eudicotyledons</taxon>
        <taxon>Gunneridae</taxon>
        <taxon>Pentapetalae</taxon>
        <taxon>asterids</taxon>
        <taxon>Ericales</taxon>
        <taxon>Actinidiaceae</taxon>
        <taxon>Actinidia</taxon>
    </lineage>
</organism>
<evidence type="ECO:0000256" key="1">
    <source>
        <dbReference type="ARBA" id="ARBA00007215"/>
    </source>
</evidence>
<dbReference type="InParanoid" id="A0A2R6RBJ5"/>
<reference evidence="7" key="2">
    <citation type="journal article" date="2018" name="BMC Genomics">
        <title>A manually annotated Actinidia chinensis var. chinensis (kiwifruit) genome highlights the challenges associated with draft genomes and gene prediction in plants.</title>
        <authorList>
            <person name="Pilkington S.M."/>
            <person name="Crowhurst R."/>
            <person name="Hilario E."/>
            <person name="Nardozza S."/>
            <person name="Fraser L."/>
            <person name="Peng Y."/>
            <person name="Gunaseelan K."/>
            <person name="Simpson R."/>
            <person name="Tahir J."/>
            <person name="Deroles S.C."/>
            <person name="Templeton K."/>
            <person name="Luo Z."/>
            <person name="Davy M."/>
            <person name="Cheng C."/>
            <person name="McNeilage M."/>
            <person name="Scaglione D."/>
            <person name="Liu Y."/>
            <person name="Zhang Q."/>
            <person name="Datson P."/>
            <person name="De Silva N."/>
            <person name="Gardiner S.E."/>
            <person name="Bassett H."/>
            <person name="Chagne D."/>
            <person name="McCallum J."/>
            <person name="Dzierzon H."/>
            <person name="Deng C."/>
            <person name="Wang Y.Y."/>
            <person name="Barron L."/>
            <person name="Manako K."/>
            <person name="Bowen J."/>
            <person name="Foster T.M."/>
            <person name="Erridge Z.A."/>
            <person name="Tiffin H."/>
            <person name="Waite C.N."/>
            <person name="Davies K.M."/>
            <person name="Grierson E.P."/>
            <person name="Laing W.A."/>
            <person name="Kirk R."/>
            <person name="Chen X."/>
            <person name="Wood M."/>
            <person name="Montefiori M."/>
            <person name="Brummell D.A."/>
            <person name="Schwinn K.E."/>
            <person name="Catanach A."/>
            <person name="Fullerton C."/>
            <person name="Li D."/>
            <person name="Meiyalaghan S."/>
            <person name="Nieuwenhuizen N."/>
            <person name="Read N."/>
            <person name="Prakash R."/>
            <person name="Hunter D."/>
            <person name="Zhang H."/>
            <person name="McKenzie M."/>
            <person name="Knabel M."/>
            <person name="Harris A."/>
            <person name="Allan A.C."/>
            <person name="Gleave A."/>
            <person name="Chen A."/>
            <person name="Janssen B.J."/>
            <person name="Plunkett B."/>
            <person name="Ampomah-Dwamena C."/>
            <person name="Voogd C."/>
            <person name="Leif D."/>
            <person name="Lafferty D."/>
            <person name="Souleyre E.J.F."/>
            <person name="Varkonyi-Gasic E."/>
            <person name="Gambi F."/>
            <person name="Hanley J."/>
            <person name="Yao J.L."/>
            <person name="Cheung J."/>
            <person name="David K.M."/>
            <person name="Warren B."/>
            <person name="Marsh K."/>
            <person name="Snowden K.C."/>
            <person name="Lin-Wang K."/>
            <person name="Brian L."/>
            <person name="Martinez-Sanchez M."/>
            <person name="Wang M."/>
            <person name="Ileperuma N."/>
            <person name="Macnee N."/>
            <person name="Campin R."/>
            <person name="McAtee P."/>
            <person name="Drummond R.S.M."/>
            <person name="Espley R.V."/>
            <person name="Ireland H.S."/>
            <person name="Wu R."/>
            <person name="Atkinson R.G."/>
            <person name="Karunairetnam S."/>
            <person name="Bulley S."/>
            <person name="Chunkath S."/>
            <person name="Hanley Z."/>
            <person name="Storey R."/>
            <person name="Thrimawithana A.H."/>
            <person name="Thomson S."/>
            <person name="David C."/>
            <person name="Testolin R."/>
            <person name="Huang H."/>
            <person name="Hellens R.P."/>
            <person name="Schaffer R.J."/>
        </authorList>
    </citation>
    <scope>NUCLEOTIDE SEQUENCE [LARGE SCALE GENOMIC DNA]</scope>
    <source>
        <strain evidence="7">cv. Red5</strain>
    </source>
</reference>
<sequence>MIRDMATKSFNDKALRSNSYSNLGLTEYKRGVSKSPQVLSLLASVLEKTIQKNERSIKVSQRKEVITVFHGSKAPALSIRQYIERIFKYSSCSPSCFVVAYIYLDRFIQQRGVYLTSLNVHRLLITSVMLAAKFLDDEYYNNEHYARVGGVSTAEMNKLELDFLFSIDFKLFASVETFNSYCSSLEK</sequence>
<evidence type="ECO:0000256" key="2">
    <source>
        <dbReference type="ARBA" id="ARBA00022618"/>
    </source>
</evidence>
<dbReference type="PIRSF" id="PIRSF027110">
    <property type="entry name" value="PREG"/>
    <property type="match status" value="1"/>
</dbReference>
<dbReference type="SUPFAM" id="SSF47954">
    <property type="entry name" value="Cyclin-like"/>
    <property type="match status" value="1"/>
</dbReference>
<dbReference type="Gene3D" id="1.10.472.10">
    <property type="entry name" value="Cyclin-like"/>
    <property type="match status" value="1"/>
</dbReference>
<comment type="caution">
    <text evidence="6">The sequence shown here is derived from an EMBL/GenBank/DDBJ whole genome shotgun (WGS) entry which is preliminary data.</text>
</comment>
<dbReference type="PANTHER" id="PTHR15615">
    <property type="match status" value="1"/>
</dbReference>
<dbReference type="FunCoup" id="A0A2R6RBJ5">
    <property type="interactions" value="843"/>
</dbReference>
<dbReference type="GO" id="GO:0019901">
    <property type="term" value="F:protein kinase binding"/>
    <property type="evidence" value="ECO:0007669"/>
    <property type="project" value="UniProtKB-UniRule"/>
</dbReference>
<proteinExistence type="inferred from homology"/>
<reference evidence="6 7" key="1">
    <citation type="submission" date="2017-07" db="EMBL/GenBank/DDBJ databases">
        <title>An improved, manually edited Actinidia chinensis var. chinensis (kiwifruit) genome highlights the challenges associated with draft genomes and gene prediction in plants.</title>
        <authorList>
            <person name="Pilkington S."/>
            <person name="Crowhurst R."/>
            <person name="Hilario E."/>
            <person name="Nardozza S."/>
            <person name="Fraser L."/>
            <person name="Peng Y."/>
            <person name="Gunaseelan K."/>
            <person name="Simpson R."/>
            <person name="Tahir J."/>
            <person name="Deroles S."/>
            <person name="Templeton K."/>
            <person name="Luo Z."/>
            <person name="Davy M."/>
            <person name="Cheng C."/>
            <person name="Mcneilage M."/>
            <person name="Scaglione D."/>
            <person name="Liu Y."/>
            <person name="Zhang Q."/>
            <person name="Datson P."/>
            <person name="De Silva N."/>
            <person name="Gardiner S."/>
            <person name="Bassett H."/>
            <person name="Chagne D."/>
            <person name="Mccallum J."/>
            <person name="Dzierzon H."/>
            <person name="Deng C."/>
            <person name="Wang Y.-Y."/>
            <person name="Barron N."/>
            <person name="Manako K."/>
            <person name="Bowen J."/>
            <person name="Foster T."/>
            <person name="Erridge Z."/>
            <person name="Tiffin H."/>
            <person name="Waite C."/>
            <person name="Davies K."/>
            <person name="Grierson E."/>
            <person name="Laing W."/>
            <person name="Kirk R."/>
            <person name="Chen X."/>
            <person name="Wood M."/>
            <person name="Montefiori M."/>
            <person name="Brummell D."/>
            <person name="Schwinn K."/>
            <person name="Catanach A."/>
            <person name="Fullerton C."/>
            <person name="Li D."/>
            <person name="Meiyalaghan S."/>
            <person name="Nieuwenhuizen N."/>
            <person name="Read N."/>
            <person name="Prakash R."/>
            <person name="Hunter D."/>
            <person name="Zhang H."/>
            <person name="Mckenzie M."/>
            <person name="Knabel M."/>
            <person name="Harris A."/>
            <person name="Allan A."/>
            <person name="Chen A."/>
            <person name="Janssen B."/>
            <person name="Plunkett B."/>
            <person name="Dwamena C."/>
            <person name="Voogd C."/>
            <person name="Leif D."/>
            <person name="Lafferty D."/>
            <person name="Souleyre E."/>
            <person name="Varkonyi-Gasic E."/>
            <person name="Gambi F."/>
            <person name="Hanley J."/>
            <person name="Yao J.-L."/>
            <person name="Cheung J."/>
            <person name="David K."/>
            <person name="Warren B."/>
            <person name="Marsh K."/>
            <person name="Snowden K."/>
            <person name="Lin-Wang K."/>
            <person name="Brian L."/>
            <person name="Martinez-Sanchez M."/>
            <person name="Wang M."/>
            <person name="Ileperuma N."/>
            <person name="Macnee N."/>
            <person name="Campin R."/>
            <person name="Mcatee P."/>
            <person name="Drummond R."/>
            <person name="Espley R."/>
            <person name="Ireland H."/>
            <person name="Wu R."/>
            <person name="Atkinson R."/>
            <person name="Karunairetnam S."/>
            <person name="Bulley S."/>
            <person name="Chunkath S."/>
            <person name="Hanley Z."/>
            <person name="Storey R."/>
            <person name="Thrimawithana A."/>
            <person name="Thomson S."/>
            <person name="David C."/>
            <person name="Testolin R."/>
        </authorList>
    </citation>
    <scope>NUCLEOTIDE SEQUENCE [LARGE SCALE GENOMIC DNA]</scope>
    <source>
        <strain evidence="7">cv. Red5</strain>
        <tissue evidence="6">Young leaf</tissue>
    </source>
</reference>
<dbReference type="InterPro" id="IPR012389">
    <property type="entry name" value="Cyclin_P/U"/>
</dbReference>
<gene>
    <name evidence="6" type="ORF">CEY00_Acc09484</name>
</gene>
<protein>
    <recommendedName>
        <fullName evidence="5">Cyclin</fullName>
    </recommendedName>
</protein>
<dbReference type="OMA" id="MFHASEV"/>
<dbReference type="Gramene" id="PSS24924">
    <property type="protein sequence ID" value="PSS24924"/>
    <property type="gene ID" value="CEY00_Acc09484"/>
</dbReference>
<dbReference type="InterPro" id="IPR036915">
    <property type="entry name" value="Cyclin-like_sf"/>
</dbReference>
<keyword evidence="4" id="KW-0131">Cell cycle</keyword>
<evidence type="ECO:0000313" key="7">
    <source>
        <dbReference type="Proteomes" id="UP000241394"/>
    </source>
</evidence>
<accession>A0A2R6RBJ5</accession>
<evidence type="ECO:0000256" key="4">
    <source>
        <dbReference type="ARBA" id="ARBA00023306"/>
    </source>
</evidence>
<dbReference type="OrthoDB" id="337735at2759"/>
<dbReference type="GO" id="GO:0051301">
    <property type="term" value="P:cell division"/>
    <property type="evidence" value="ECO:0007669"/>
    <property type="project" value="UniProtKB-UniRule"/>
</dbReference>
<keyword evidence="3 5" id="KW-0195">Cyclin</keyword>
<dbReference type="Proteomes" id="UP000241394">
    <property type="component" value="Chromosome LG8"/>
</dbReference>
<dbReference type="PANTHER" id="PTHR15615:SF108">
    <property type="entry name" value="PROTEIN CNPPD1"/>
    <property type="match status" value="1"/>
</dbReference>
<evidence type="ECO:0000313" key="6">
    <source>
        <dbReference type="EMBL" id="PSS24924.1"/>
    </source>
</evidence>
<dbReference type="STRING" id="1590841.A0A2R6RBJ5"/>
<dbReference type="EMBL" id="NKQK01000008">
    <property type="protein sequence ID" value="PSS24924.1"/>
    <property type="molecule type" value="Genomic_DNA"/>
</dbReference>